<dbReference type="PROSITE" id="PS50222">
    <property type="entry name" value="EF_HAND_2"/>
    <property type="match status" value="2"/>
</dbReference>
<dbReference type="STRING" id="5722.A2DQT8"/>
<dbReference type="InterPro" id="IPR050230">
    <property type="entry name" value="CALM/Myosin/TropC-like"/>
</dbReference>
<dbReference type="AlphaFoldDB" id="A2DQT8"/>
<dbReference type="PANTHER" id="PTHR23048">
    <property type="entry name" value="MYOSIN LIGHT CHAIN 1, 3"/>
    <property type="match status" value="1"/>
</dbReference>
<dbReference type="VEuPathDB" id="TrichDB:TVAGG3_0937060"/>
<accession>A2DQT8</accession>
<evidence type="ECO:0000313" key="4">
    <source>
        <dbReference type="Proteomes" id="UP000001542"/>
    </source>
</evidence>
<dbReference type="Gene3D" id="1.10.238.10">
    <property type="entry name" value="EF-hand"/>
    <property type="match status" value="2"/>
</dbReference>
<dbReference type="InterPro" id="IPR002048">
    <property type="entry name" value="EF_hand_dom"/>
</dbReference>
<dbReference type="PANTHER" id="PTHR23048:SF0">
    <property type="entry name" value="CALMODULIN LIKE 3"/>
    <property type="match status" value="1"/>
</dbReference>
<gene>
    <name evidence="3" type="ORF">TVAG_291570</name>
</gene>
<dbReference type="KEGG" id="tva:4775221"/>
<reference evidence="3" key="2">
    <citation type="journal article" date="2007" name="Science">
        <title>Draft genome sequence of the sexually transmitted pathogen Trichomonas vaginalis.</title>
        <authorList>
            <person name="Carlton J.M."/>
            <person name="Hirt R.P."/>
            <person name="Silva J.C."/>
            <person name="Delcher A.L."/>
            <person name="Schatz M."/>
            <person name="Zhao Q."/>
            <person name="Wortman J.R."/>
            <person name="Bidwell S.L."/>
            <person name="Alsmark U.C.M."/>
            <person name="Besteiro S."/>
            <person name="Sicheritz-Ponten T."/>
            <person name="Noel C.J."/>
            <person name="Dacks J.B."/>
            <person name="Foster P.G."/>
            <person name="Simillion C."/>
            <person name="Van de Peer Y."/>
            <person name="Miranda-Saavedra D."/>
            <person name="Barton G.J."/>
            <person name="Westrop G.D."/>
            <person name="Mueller S."/>
            <person name="Dessi D."/>
            <person name="Fiori P.L."/>
            <person name="Ren Q."/>
            <person name="Paulsen I."/>
            <person name="Zhang H."/>
            <person name="Bastida-Corcuera F.D."/>
            <person name="Simoes-Barbosa A."/>
            <person name="Brown M.T."/>
            <person name="Hayes R.D."/>
            <person name="Mukherjee M."/>
            <person name="Okumura C.Y."/>
            <person name="Schneider R."/>
            <person name="Smith A.J."/>
            <person name="Vanacova S."/>
            <person name="Villalvazo M."/>
            <person name="Haas B.J."/>
            <person name="Pertea M."/>
            <person name="Feldblyum T.V."/>
            <person name="Utterback T.R."/>
            <person name="Shu C.L."/>
            <person name="Osoegawa K."/>
            <person name="de Jong P.J."/>
            <person name="Hrdy I."/>
            <person name="Horvathova L."/>
            <person name="Zubacova Z."/>
            <person name="Dolezal P."/>
            <person name="Malik S.B."/>
            <person name="Logsdon J.M. Jr."/>
            <person name="Henze K."/>
            <person name="Gupta A."/>
            <person name="Wang C.C."/>
            <person name="Dunne R.L."/>
            <person name="Upcroft J.A."/>
            <person name="Upcroft P."/>
            <person name="White O."/>
            <person name="Salzberg S.L."/>
            <person name="Tang P."/>
            <person name="Chiu C.-H."/>
            <person name="Lee Y.-S."/>
            <person name="Embley T.M."/>
            <person name="Coombs G.H."/>
            <person name="Mottram J.C."/>
            <person name="Tachezy J."/>
            <person name="Fraser-Liggett C.M."/>
            <person name="Johnson P.J."/>
        </authorList>
    </citation>
    <scope>NUCLEOTIDE SEQUENCE [LARGE SCALE GENOMIC DNA]</scope>
    <source>
        <strain evidence="3">G3</strain>
    </source>
</reference>
<dbReference type="EMBL" id="DS113233">
    <property type="protein sequence ID" value="EAY17205.1"/>
    <property type="molecule type" value="Genomic_DNA"/>
</dbReference>
<dbReference type="Pfam" id="PF13499">
    <property type="entry name" value="EF-hand_7"/>
    <property type="match status" value="2"/>
</dbReference>
<dbReference type="InterPro" id="IPR011992">
    <property type="entry name" value="EF-hand-dom_pair"/>
</dbReference>
<dbReference type="SUPFAM" id="SSF47473">
    <property type="entry name" value="EF-hand"/>
    <property type="match status" value="1"/>
</dbReference>
<evidence type="ECO:0000256" key="1">
    <source>
        <dbReference type="ARBA" id="ARBA00022737"/>
    </source>
</evidence>
<dbReference type="SMART" id="SM00054">
    <property type="entry name" value="EFh"/>
    <property type="match status" value="3"/>
</dbReference>
<dbReference type="RefSeq" id="XP_001329428.1">
    <property type="nucleotide sequence ID" value="XM_001329393.1"/>
</dbReference>
<dbReference type="CDD" id="cd00051">
    <property type="entry name" value="EFh"/>
    <property type="match status" value="2"/>
</dbReference>
<evidence type="ECO:0000259" key="2">
    <source>
        <dbReference type="PROSITE" id="PS50222"/>
    </source>
</evidence>
<keyword evidence="4" id="KW-1185">Reference proteome</keyword>
<dbReference type="OrthoDB" id="429467at2759"/>
<dbReference type="GO" id="GO:0005509">
    <property type="term" value="F:calcium ion binding"/>
    <property type="evidence" value="ECO:0007669"/>
    <property type="project" value="InterPro"/>
</dbReference>
<evidence type="ECO:0000313" key="3">
    <source>
        <dbReference type="EMBL" id="EAY17205.1"/>
    </source>
</evidence>
<feature type="domain" description="EF-hand" evidence="2">
    <location>
        <begin position="9"/>
        <end position="44"/>
    </location>
</feature>
<dbReference type="OMA" id="HELDIMI"/>
<dbReference type="InParanoid" id="A2DQT8"/>
<dbReference type="Proteomes" id="UP000001542">
    <property type="component" value="Unassembled WGS sequence"/>
</dbReference>
<feature type="domain" description="EF-hand" evidence="2">
    <location>
        <begin position="79"/>
        <end position="114"/>
    </location>
</feature>
<dbReference type="SMR" id="A2DQT8"/>
<dbReference type="VEuPathDB" id="TrichDB:TVAG_291570"/>
<reference evidence="3" key="1">
    <citation type="submission" date="2006-10" db="EMBL/GenBank/DDBJ databases">
        <authorList>
            <person name="Amadeo P."/>
            <person name="Zhao Q."/>
            <person name="Wortman J."/>
            <person name="Fraser-Liggett C."/>
            <person name="Carlton J."/>
        </authorList>
    </citation>
    <scope>NUCLEOTIDE SEQUENCE</scope>
    <source>
        <strain evidence="3">G3</strain>
    </source>
</reference>
<dbReference type="FunFam" id="1.10.238.10:FF:000178">
    <property type="entry name" value="Calmodulin-2 A"/>
    <property type="match status" value="1"/>
</dbReference>
<protein>
    <submittedName>
        <fullName evidence="3">EF hand family protein</fullName>
    </submittedName>
</protein>
<dbReference type="eggNOG" id="KOG0027">
    <property type="taxonomic scope" value="Eukaryota"/>
</dbReference>
<dbReference type="GO" id="GO:0043226">
    <property type="term" value="C:organelle"/>
    <property type="evidence" value="ECO:0007669"/>
    <property type="project" value="UniProtKB-ARBA"/>
</dbReference>
<sequence>MCACVIPAQERENYKNAFDAFDEDRDDMITKDVLGKLLRALGFNPYPEEVEDMIADVGADKIDFDSFMYLVSKHAREADPEKELVDAFRVFDKEGTGKLPKDQVRQILRSLKQPFTNEQIDELFSKTGKDQNVDYAQLVQIMLTF</sequence>
<keyword evidence="1" id="KW-0677">Repeat</keyword>
<organism evidence="3 4">
    <name type="scientific">Trichomonas vaginalis (strain ATCC PRA-98 / G3)</name>
    <dbReference type="NCBI Taxonomy" id="412133"/>
    <lineage>
        <taxon>Eukaryota</taxon>
        <taxon>Metamonada</taxon>
        <taxon>Parabasalia</taxon>
        <taxon>Trichomonadida</taxon>
        <taxon>Trichomonadidae</taxon>
        <taxon>Trichomonas</taxon>
    </lineage>
</organism>
<proteinExistence type="predicted"/>
<name>A2DQT8_TRIV3</name>